<keyword evidence="2" id="KW-1185">Reference proteome</keyword>
<proteinExistence type="predicted"/>
<dbReference type="Pfam" id="PF14179">
    <property type="entry name" value="YppG"/>
    <property type="match status" value="1"/>
</dbReference>
<comment type="caution">
    <text evidence="1">The sequence shown here is derived from an EMBL/GenBank/DDBJ whole genome shotgun (WGS) entry which is preliminary data.</text>
</comment>
<organism evidence="1 2">
    <name type="scientific">Niallia endozanthoxylica</name>
    <dbReference type="NCBI Taxonomy" id="2036016"/>
    <lineage>
        <taxon>Bacteria</taxon>
        <taxon>Bacillati</taxon>
        <taxon>Bacillota</taxon>
        <taxon>Bacilli</taxon>
        <taxon>Bacillales</taxon>
        <taxon>Bacillaceae</taxon>
        <taxon>Niallia</taxon>
    </lineage>
</organism>
<name>A0A5J5HZM5_9BACI</name>
<dbReference type="InterPro" id="IPR025555">
    <property type="entry name" value="YppG"/>
</dbReference>
<dbReference type="EMBL" id="VYKL01000015">
    <property type="protein sequence ID" value="KAA9026462.1"/>
    <property type="molecule type" value="Genomic_DNA"/>
</dbReference>
<dbReference type="Proteomes" id="UP000326671">
    <property type="component" value="Unassembled WGS sequence"/>
</dbReference>
<dbReference type="AlphaFoldDB" id="A0A5J5HZM5"/>
<protein>
    <recommendedName>
        <fullName evidence="3">YppG-like protein</fullName>
    </recommendedName>
</protein>
<accession>A0A5J5HZM5</accession>
<sequence>MPYSANKFINLEMRQHPYPIMQGMNGIQQAIDHPPINPYLIQGNPYYYPPAQGAAGYNQQSSFSQNVFHNPLQDKDESYVQMQQPMQANGYPYMNPYPKGSFLATPPSGMKSVLNSFKSQDGSLDINKMVDTAGQMINAVSQVSSVVKGFGGMFKA</sequence>
<gene>
    <name evidence="1" type="ORF">F4V44_09435</name>
</gene>
<evidence type="ECO:0008006" key="3">
    <source>
        <dbReference type="Google" id="ProtNLM"/>
    </source>
</evidence>
<evidence type="ECO:0000313" key="1">
    <source>
        <dbReference type="EMBL" id="KAA9026462.1"/>
    </source>
</evidence>
<reference evidence="1 2" key="1">
    <citation type="submission" date="2019-09" db="EMBL/GenBank/DDBJ databases">
        <title>Whole genome sequences of isolates from the Mars Exploration Rovers.</title>
        <authorList>
            <person name="Seuylemezian A."/>
            <person name="Vaishampayan P."/>
        </authorList>
    </citation>
    <scope>NUCLEOTIDE SEQUENCE [LARGE SCALE GENOMIC DNA]</scope>
    <source>
        <strain evidence="1 2">MER_TA_151</strain>
    </source>
</reference>
<evidence type="ECO:0000313" key="2">
    <source>
        <dbReference type="Proteomes" id="UP000326671"/>
    </source>
</evidence>
<dbReference type="OrthoDB" id="2456726at2"/>